<feature type="domain" description="Type II secretion system protein GspG C-terminal" evidence="7">
    <location>
        <begin position="38"/>
        <end position="117"/>
    </location>
</feature>
<keyword evidence="3 6" id="KW-0812">Transmembrane</keyword>
<dbReference type="SUPFAM" id="SSF54523">
    <property type="entry name" value="Pili subunits"/>
    <property type="match status" value="1"/>
</dbReference>
<evidence type="ECO:0000313" key="8">
    <source>
        <dbReference type="EMBL" id="KKQ78321.1"/>
    </source>
</evidence>
<dbReference type="InterPro" id="IPR013545">
    <property type="entry name" value="T2SS_protein-GspG_C"/>
</dbReference>
<dbReference type="PANTHER" id="PTHR30093:SF44">
    <property type="entry name" value="TYPE II SECRETION SYSTEM CORE PROTEIN G"/>
    <property type="match status" value="1"/>
</dbReference>
<dbReference type="PANTHER" id="PTHR30093">
    <property type="entry name" value="GENERAL SECRETION PATHWAY PROTEIN G"/>
    <property type="match status" value="1"/>
</dbReference>
<dbReference type="AlphaFoldDB" id="A0A0G0NMJ8"/>
<accession>A0A0G0NMJ8</accession>
<dbReference type="InterPro" id="IPR012902">
    <property type="entry name" value="N_methyl_site"/>
</dbReference>
<protein>
    <submittedName>
        <fullName evidence="8">Type IV pilin PilA family protein</fullName>
    </submittedName>
</protein>
<comment type="caution">
    <text evidence="8">The sequence shown here is derived from an EMBL/GenBank/DDBJ whole genome shotgun (WGS) entry which is preliminary data.</text>
</comment>
<name>A0A0G0NMJ8_9BACT</name>
<sequence>MRERERESKKGFTLVELLVVIAIIAVLSAVGLVMFSSTQKSGRITKRIQDLKAIQTALELYYNQNGKYPSQPMTWACIINLSGVNNLAPNFMVVVPSDPLGDTQYCYQYLSSNNDFEYKVRTNANVFVNSEMSSDQFKQQKNLIEQKNLLEKNLSQQAQFQK</sequence>
<reference evidence="8 9" key="1">
    <citation type="journal article" date="2015" name="Nature">
        <title>rRNA introns, odd ribosomes, and small enigmatic genomes across a large radiation of phyla.</title>
        <authorList>
            <person name="Brown C.T."/>
            <person name="Hug L.A."/>
            <person name="Thomas B.C."/>
            <person name="Sharon I."/>
            <person name="Castelle C.J."/>
            <person name="Singh A."/>
            <person name="Wilkins M.J."/>
            <person name="Williams K.H."/>
            <person name="Banfield J.F."/>
        </authorList>
    </citation>
    <scope>NUCLEOTIDE SEQUENCE [LARGE SCALE GENOMIC DNA]</scope>
</reference>
<dbReference type="NCBIfam" id="TIGR02532">
    <property type="entry name" value="IV_pilin_GFxxxE"/>
    <property type="match status" value="1"/>
</dbReference>
<evidence type="ECO:0000259" key="7">
    <source>
        <dbReference type="Pfam" id="PF08334"/>
    </source>
</evidence>
<evidence type="ECO:0000256" key="4">
    <source>
        <dbReference type="ARBA" id="ARBA00022989"/>
    </source>
</evidence>
<dbReference type="InterPro" id="IPR045584">
    <property type="entry name" value="Pilin-like"/>
</dbReference>
<dbReference type="GO" id="GO:0015627">
    <property type="term" value="C:type II protein secretion system complex"/>
    <property type="evidence" value="ECO:0007669"/>
    <property type="project" value="InterPro"/>
</dbReference>
<keyword evidence="2" id="KW-0488">Methylation</keyword>
<evidence type="ECO:0000256" key="1">
    <source>
        <dbReference type="ARBA" id="ARBA00004167"/>
    </source>
</evidence>
<dbReference type="PROSITE" id="PS00409">
    <property type="entry name" value="PROKAR_NTER_METHYL"/>
    <property type="match status" value="1"/>
</dbReference>
<proteinExistence type="predicted"/>
<organism evidence="8 9">
    <name type="scientific">Candidatus Daviesbacteria bacterium GW2011_GWF2_38_6</name>
    <dbReference type="NCBI Taxonomy" id="1618432"/>
    <lineage>
        <taxon>Bacteria</taxon>
        <taxon>Candidatus Daviesiibacteriota</taxon>
    </lineage>
</organism>
<evidence type="ECO:0000256" key="6">
    <source>
        <dbReference type="SAM" id="Phobius"/>
    </source>
</evidence>
<feature type="non-terminal residue" evidence="8">
    <location>
        <position position="162"/>
    </location>
</feature>
<dbReference type="Pfam" id="PF08334">
    <property type="entry name" value="T2SSG"/>
    <property type="match status" value="1"/>
</dbReference>
<evidence type="ECO:0000256" key="2">
    <source>
        <dbReference type="ARBA" id="ARBA00022481"/>
    </source>
</evidence>
<keyword evidence="4 6" id="KW-1133">Transmembrane helix</keyword>
<feature type="transmembrane region" description="Helical" evidence="6">
    <location>
        <begin position="12"/>
        <end position="35"/>
    </location>
</feature>
<dbReference type="Gene3D" id="3.30.700.10">
    <property type="entry name" value="Glycoprotein, Type 4 Pilin"/>
    <property type="match status" value="1"/>
</dbReference>
<evidence type="ECO:0000256" key="3">
    <source>
        <dbReference type="ARBA" id="ARBA00022692"/>
    </source>
</evidence>
<comment type="subcellular location">
    <subcellularLocation>
        <location evidence="1">Membrane</location>
        <topology evidence="1">Single-pass membrane protein</topology>
    </subcellularLocation>
</comment>
<evidence type="ECO:0000256" key="5">
    <source>
        <dbReference type="ARBA" id="ARBA00023136"/>
    </source>
</evidence>
<dbReference type="EMBL" id="LBVC01000025">
    <property type="protein sequence ID" value="KKQ78321.1"/>
    <property type="molecule type" value="Genomic_DNA"/>
</dbReference>
<dbReference type="GO" id="GO:0015628">
    <property type="term" value="P:protein secretion by the type II secretion system"/>
    <property type="evidence" value="ECO:0007669"/>
    <property type="project" value="InterPro"/>
</dbReference>
<dbReference type="InterPro" id="IPR000983">
    <property type="entry name" value="Bac_GSPG_pilin"/>
</dbReference>
<gene>
    <name evidence="8" type="ORF">US99_C0025G0010</name>
</gene>
<dbReference type="GO" id="GO:0016020">
    <property type="term" value="C:membrane"/>
    <property type="evidence" value="ECO:0007669"/>
    <property type="project" value="UniProtKB-SubCell"/>
</dbReference>
<keyword evidence="5 6" id="KW-0472">Membrane</keyword>
<dbReference type="PRINTS" id="PR00813">
    <property type="entry name" value="BCTERIALGSPG"/>
</dbReference>
<dbReference type="Proteomes" id="UP000034324">
    <property type="component" value="Unassembled WGS sequence"/>
</dbReference>
<dbReference type="Pfam" id="PF07963">
    <property type="entry name" value="N_methyl"/>
    <property type="match status" value="1"/>
</dbReference>
<evidence type="ECO:0000313" key="9">
    <source>
        <dbReference type="Proteomes" id="UP000034324"/>
    </source>
</evidence>